<organism evidence="1 2">
    <name type="scientific">Ewingella americana</name>
    <dbReference type="NCBI Taxonomy" id="41202"/>
    <lineage>
        <taxon>Bacteria</taxon>
        <taxon>Pseudomonadati</taxon>
        <taxon>Pseudomonadota</taxon>
        <taxon>Gammaproteobacteria</taxon>
        <taxon>Enterobacterales</taxon>
        <taxon>Yersiniaceae</taxon>
        <taxon>Ewingella</taxon>
    </lineage>
</organism>
<dbReference type="AlphaFoldDB" id="A0A502GME7"/>
<comment type="caution">
    <text evidence="1">The sequence shown here is derived from an EMBL/GenBank/DDBJ whole genome shotgun (WGS) entry which is preliminary data.</text>
</comment>
<reference evidence="1 2" key="1">
    <citation type="journal article" date="2019" name="Environ. Microbiol.">
        <title>Species interactions and distinct microbial communities in high Arctic permafrost affected cryosols are associated with the CH4 and CO2 gas fluxes.</title>
        <authorList>
            <person name="Altshuler I."/>
            <person name="Hamel J."/>
            <person name="Turney S."/>
            <person name="Magnuson E."/>
            <person name="Levesque R."/>
            <person name="Greer C."/>
            <person name="Whyte L.G."/>
        </authorList>
    </citation>
    <scope>NUCLEOTIDE SEQUENCE [LARGE SCALE GENOMIC DNA]</scope>
    <source>
        <strain evidence="1 2">E4</strain>
    </source>
</reference>
<dbReference type="EMBL" id="RCZD01000003">
    <property type="protein sequence ID" value="TPG63339.1"/>
    <property type="molecule type" value="Genomic_DNA"/>
</dbReference>
<dbReference type="RefSeq" id="WP_140471128.1">
    <property type="nucleotide sequence ID" value="NZ_RCZD01000003.1"/>
</dbReference>
<sequence>MNKLNIILLESASLQEPQFVEISIDCNGDLRPLFTGRVDLPAFTEWFIENEDAIRKSDFPVDNLTQDSLAKKTHCFYESVNVDDDDLIDAMFDYRASHCLRFACRGVDFPEIYIGKLGSEHEISLFTQNEHWRYFFDIDDFFCKLKC</sequence>
<evidence type="ECO:0000313" key="1">
    <source>
        <dbReference type="EMBL" id="TPG63339.1"/>
    </source>
</evidence>
<name>A0A502GME7_9GAMM</name>
<accession>A0A502GME7</accession>
<protein>
    <submittedName>
        <fullName evidence="1">Uncharacterized protein</fullName>
    </submittedName>
</protein>
<proteinExistence type="predicted"/>
<dbReference type="Proteomes" id="UP000317663">
    <property type="component" value="Unassembled WGS sequence"/>
</dbReference>
<gene>
    <name evidence="1" type="ORF">EAH77_07160</name>
</gene>
<evidence type="ECO:0000313" key="2">
    <source>
        <dbReference type="Proteomes" id="UP000317663"/>
    </source>
</evidence>
<dbReference type="OrthoDB" id="6505770at2"/>
<keyword evidence="2" id="KW-1185">Reference proteome</keyword>